<evidence type="ECO:0000256" key="12">
    <source>
        <dbReference type="ARBA" id="ARBA00045755"/>
    </source>
</evidence>
<dbReference type="SUPFAM" id="SSF52799">
    <property type="entry name" value="(Phosphotyrosine protein) phosphatases II"/>
    <property type="match status" value="2"/>
</dbReference>
<evidence type="ECO:0000256" key="14">
    <source>
        <dbReference type="ARBA" id="ARBA00048336"/>
    </source>
</evidence>
<reference evidence="20" key="2">
    <citation type="submission" date="2025-08" db="UniProtKB">
        <authorList>
            <consortium name="Ensembl"/>
        </authorList>
    </citation>
    <scope>IDENTIFICATION</scope>
</reference>
<evidence type="ECO:0000256" key="2">
    <source>
        <dbReference type="ARBA" id="ARBA00004496"/>
    </source>
</evidence>
<comment type="catalytic activity">
    <reaction evidence="15">
        <text>O-phospho-L-tyrosyl-[protein] + H2O = L-tyrosyl-[protein] + phosphate</text>
        <dbReference type="Rhea" id="RHEA:10684"/>
        <dbReference type="Rhea" id="RHEA-COMP:10136"/>
        <dbReference type="Rhea" id="RHEA-COMP:20101"/>
        <dbReference type="ChEBI" id="CHEBI:15377"/>
        <dbReference type="ChEBI" id="CHEBI:43474"/>
        <dbReference type="ChEBI" id="CHEBI:46858"/>
        <dbReference type="ChEBI" id="CHEBI:61978"/>
        <dbReference type="EC" id="3.1.3.48"/>
    </reaction>
</comment>
<evidence type="ECO:0000256" key="9">
    <source>
        <dbReference type="ARBA" id="ARBA00023242"/>
    </source>
</evidence>
<sequence>VNEVWPDLFVGNAATARNKTLLQNLGITHVVNAADGPQHIDTGPRFYRDADIQYHGVEAADCRDFDLSPFFSETADFIHRALSQKAGKVLVHCARGISRSGTLVLAFLMIKEGLTLVEAVELVCRSRNILPNTGFLNQLCQLDSALRRRSHGEEKEMASHESKAGSKINAAKAAEESSTADDYVTPGSYELDKILNRGSVAYTHVNEVWPNVYIGDEWETALDKCTLKRLGVTHILNAAEGTWNNVDTGPGYYKDMDVVYYGVVAEDIPTFDLSQHFFSAAEFIRETLGNPQNKLLVHCVMGRSRSATLFLAYLMIYENMTIVDAIEHVKSHRRIIPNWGFLKQLRELDQQLLEGRGGL</sequence>
<evidence type="ECO:0000256" key="17">
    <source>
        <dbReference type="SAM" id="MobiDB-lite"/>
    </source>
</evidence>
<keyword evidence="6" id="KW-0963">Cytoplasm</keyword>
<dbReference type="AlphaFoldDB" id="A0A087XSI6"/>
<dbReference type="PANTHER" id="PTHR45682:SF6">
    <property type="entry name" value="DUAL SPECIFICITY PHOSPHATASE 29"/>
    <property type="match status" value="1"/>
</dbReference>
<dbReference type="GO" id="GO:0005737">
    <property type="term" value="C:cytoplasm"/>
    <property type="evidence" value="ECO:0007669"/>
    <property type="project" value="UniProtKB-SubCell"/>
</dbReference>
<accession>A0A087XSI6</accession>
<protein>
    <recommendedName>
        <fullName evidence="10">Dual specificity phosphatase 29</fullName>
        <ecNumber evidence="5">3.1.3.16</ecNumber>
        <ecNumber evidence="4">3.1.3.48</ecNumber>
    </recommendedName>
    <alternativeName>
        <fullName evidence="11">Dual specificity phosphatase DUPD1</fullName>
    </alternativeName>
</protein>
<comment type="catalytic activity">
    <reaction evidence="13">
        <text>O-phospho-L-seryl-[protein] + H2O = L-seryl-[protein] + phosphate</text>
        <dbReference type="Rhea" id="RHEA:20629"/>
        <dbReference type="Rhea" id="RHEA-COMP:9863"/>
        <dbReference type="Rhea" id="RHEA-COMP:11604"/>
        <dbReference type="ChEBI" id="CHEBI:15377"/>
        <dbReference type="ChEBI" id="CHEBI:29999"/>
        <dbReference type="ChEBI" id="CHEBI:43474"/>
        <dbReference type="ChEBI" id="CHEBI:83421"/>
        <dbReference type="EC" id="3.1.3.16"/>
    </reaction>
</comment>
<evidence type="ECO:0000256" key="11">
    <source>
        <dbReference type="ARBA" id="ARBA00033152"/>
    </source>
</evidence>
<evidence type="ECO:0000256" key="4">
    <source>
        <dbReference type="ARBA" id="ARBA00013064"/>
    </source>
</evidence>
<comment type="function">
    <text evidence="12">Dual specificity phosphatase able to dephosphorylate phosphotyrosine, phosphoserine and phosphothreonine residues within the same substrate, with a preference for phosphotyrosine as a substrate. Involved in the modulation of AMPK and MAPK1/2 signaling pathways.</text>
</comment>
<comment type="similarity">
    <text evidence="3">Belongs to the protein-tyrosine phosphatase family. Non-receptor class dual specificity subfamily.</text>
</comment>
<reference evidence="21" key="1">
    <citation type="submission" date="2013-10" db="EMBL/GenBank/DDBJ databases">
        <authorList>
            <person name="Schartl M."/>
            <person name="Warren W."/>
        </authorList>
    </citation>
    <scope>NUCLEOTIDE SEQUENCE [LARGE SCALE GENOMIC DNA]</scope>
    <source>
        <strain evidence="21">female</strain>
    </source>
</reference>
<dbReference type="GO" id="GO:0004722">
    <property type="term" value="F:protein serine/threonine phosphatase activity"/>
    <property type="evidence" value="ECO:0007669"/>
    <property type="project" value="UniProtKB-EC"/>
</dbReference>
<dbReference type="InterPro" id="IPR000387">
    <property type="entry name" value="Tyr_Pase_dom"/>
</dbReference>
<keyword evidence="7" id="KW-0378">Hydrolase</keyword>
<dbReference type="PANTHER" id="PTHR45682">
    <property type="entry name" value="AGAP008228-PA"/>
    <property type="match status" value="1"/>
</dbReference>
<dbReference type="CDD" id="cd14515">
    <property type="entry name" value="DUSP3-like"/>
    <property type="match status" value="1"/>
</dbReference>
<evidence type="ECO:0000259" key="19">
    <source>
        <dbReference type="PROSITE" id="PS50056"/>
    </source>
</evidence>
<dbReference type="EC" id="3.1.3.48" evidence="4"/>
<feature type="active site" description="Phosphocysteine intermediate" evidence="16">
    <location>
        <position position="299"/>
    </location>
</feature>
<dbReference type="EMBL" id="AYCK01007300">
    <property type="status" value="NOT_ANNOTATED_CDS"/>
    <property type="molecule type" value="Genomic_DNA"/>
</dbReference>
<evidence type="ECO:0000259" key="18">
    <source>
        <dbReference type="PROSITE" id="PS50054"/>
    </source>
</evidence>
<dbReference type="GO" id="GO:0004725">
    <property type="term" value="F:protein tyrosine phosphatase activity"/>
    <property type="evidence" value="ECO:0007669"/>
    <property type="project" value="UniProtKB-EC"/>
</dbReference>
<evidence type="ECO:0000256" key="6">
    <source>
        <dbReference type="ARBA" id="ARBA00022490"/>
    </source>
</evidence>
<dbReference type="OMA" id="KEMASHE"/>
<evidence type="ECO:0000256" key="15">
    <source>
        <dbReference type="ARBA" id="ARBA00051722"/>
    </source>
</evidence>
<keyword evidence="21" id="KW-1185">Reference proteome</keyword>
<dbReference type="Ensembl" id="ENSPFOT00000008751.2">
    <property type="protein sequence ID" value="ENSPFOP00000008739.2"/>
    <property type="gene ID" value="ENSPFOG00000008768.2"/>
</dbReference>
<evidence type="ECO:0000256" key="7">
    <source>
        <dbReference type="ARBA" id="ARBA00022801"/>
    </source>
</evidence>
<evidence type="ECO:0000256" key="10">
    <source>
        <dbReference type="ARBA" id="ARBA00023845"/>
    </source>
</evidence>
<dbReference type="GeneTree" id="ENSGT00940000154628"/>
<dbReference type="FunFam" id="3.90.190.10:FF:000037">
    <property type="entry name" value="dual specificity protein phosphatase 26"/>
    <property type="match status" value="1"/>
</dbReference>
<feature type="region of interest" description="Disordered" evidence="17">
    <location>
        <begin position="151"/>
        <end position="171"/>
    </location>
</feature>
<dbReference type="SMART" id="SM00195">
    <property type="entry name" value="DSPc"/>
    <property type="match status" value="2"/>
</dbReference>
<feature type="compositionally biased region" description="Basic and acidic residues" evidence="17">
    <location>
        <begin position="151"/>
        <end position="164"/>
    </location>
</feature>
<dbReference type="InterPro" id="IPR029021">
    <property type="entry name" value="Prot-tyrosine_phosphatase-like"/>
</dbReference>
<dbReference type="PROSITE" id="PS00383">
    <property type="entry name" value="TYR_PHOSPHATASE_1"/>
    <property type="match status" value="2"/>
</dbReference>
<dbReference type="Proteomes" id="UP000028760">
    <property type="component" value="Unassembled WGS sequence"/>
</dbReference>
<evidence type="ECO:0000256" key="8">
    <source>
        <dbReference type="ARBA" id="ARBA00022912"/>
    </source>
</evidence>
<dbReference type="PROSITE" id="PS50054">
    <property type="entry name" value="TYR_PHOSPHATASE_DUAL"/>
    <property type="match status" value="2"/>
</dbReference>
<name>A0A087XSI6_POEFO</name>
<dbReference type="GO" id="GO:0008138">
    <property type="term" value="F:protein tyrosine/serine/threonine phosphatase activity"/>
    <property type="evidence" value="ECO:0007669"/>
    <property type="project" value="InterPro"/>
</dbReference>
<dbReference type="GO" id="GO:0033549">
    <property type="term" value="F:MAP kinase phosphatase activity"/>
    <property type="evidence" value="ECO:0007669"/>
    <property type="project" value="TreeGrafter"/>
</dbReference>
<comment type="catalytic activity">
    <reaction evidence="14">
        <text>O-phospho-L-threonyl-[protein] + H2O = L-threonyl-[protein] + phosphate</text>
        <dbReference type="Rhea" id="RHEA:47004"/>
        <dbReference type="Rhea" id="RHEA-COMP:11060"/>
        <dbReference type="Rhea" id="RHEA-COMP:11605"/>
        <dbReference type="ChEBI" id="CHEBI:15377"/>
        <dbReference type="ChEBI" id="CHEBI:30013"/>
        <dbReference type="ChEBI" id="CHEBI:43474"/>
        <dbReference type="ChEBI" id="CHEBI:61977"/>
        <dbReference type="EC" id="3.1.3.16"/>
    </reaction>
</comment>
<feature type="domain" description="Tyrosine specific protein phosphatases" evidence="19">
    <location>
        <begin position="68"/>
        <end position="127"/>
    </location>
</feature>
<dbReference type="GO" id="GO:0043409">
    <property type="term" value="P:negative regulation of MAPK cascade"/>
    <property type="evidence" value="ECO:0007669"/>
    <property type="project" value="TreeGrafter"/>
</dbReference>
<evidence type="ECO:0000256" key="16">
    <source>
        <dbReference type="PIRSR" id="PIRSR620405-1"/>
    </source>
</evidence>
<evidence type="ECO:0000313" key="21">
    <source>
        <dbReference type="Proteomes" id="UP000028760"/>
    </source>
</evidence>
<evidence type="ECO:0000256" key="13">
    <source>
        <dbReference type="ARBA" id="ARBA00047761"/>
    </source>
</evidence>
<dbReference type="PROSITE" id="PS50056">
    <property type="entry name" value="TYR_PHOSPHATASE_2"/>
    <property type="match status" value="2"/>
</dbReference>
<keyword evidence="9" id="KW-0539">Nucleus</keyword>
<dbReference type="InterPro" id="IPR016130">
    <property type="entry name" value="Tyr_Pase_AS"/>
</dbReference>
<dbReference type="Pfam" id="PF00782">
    <property type="entry name" value="DSPc"/>
    <property type="match status" value="2"/>
</dbReference>
<comment type="subcellular location">
    <subcellularLocation>
        <location evidence="2">Cytoplasm</location>
    </subcellularLocation>
    <subcellularLocation>
        <location evidence="1">Nucleus</location>
    </subcellularLocation>
</comment>
<keyword evidence="8" id="KW-0904">Protein phosphatase</keyword>
<dbReference type="PRINTS" id="PR01908">
    <property type="entry name" value="ADSPHPHTASE"/>
</dbReference>
<dbReference type="InterPro" id="IPR020405">
    <property type="entry name" value="Atypical_DUSP_subfamA"/>
</dbReference>
<dbReference type="Gene3D" id="3.90.190.10">
    <property type="entry name" value="Protein tyrosine phosphatase superfamily"/>
    <property type="match status" value="2"/>
</dbReference>
<organism evidence="20 21">
    <name type="scientific">Poecilia formosa</name>
    <name type="common">Amazon molly</name>
    <name type="synonym">Limia formosa</name>
    <dbReference type="NCBI Taxonomy" id="48698"/>
    <lineage>
        <taxon>Eukaryota</taxon>
        <taxon>Metazoa</taxon>
        <taxon>Chordata</taxon>
        <taxon>Craniata</taxon>
        <taxon>Vertebrata</taxon>
        <taxon>Euteleostomi</taxon>
        <taxon>Actinopterygii</taxon>
        <taxon>Neopterygii</taxon>
        <taxon>Teleostei</taxon>
        <taxon>Neoteleostei</taxon>
        <taxon>Acanthomorphata</taxon>
        <taxon>Ovalentaria</taxon>
        <taxon>Atherinomorphae</taxon>
        <taxon>Cyprinodontiformes</taxon>
        <taxon>Poeciliidae</taxon>
        <taxon>Poeciliinae</taxon>
        <taxon>Poecilia</taxon>
    </lineage>
</organism>
<dbReference type="GO" id="GO:0005634">
    <property type="term" value="C:nucleus"/>
    <property type="evidence" value="ECO:0007669"/>
    <property type="project" value="UniProtKB-SubCell"/>
</dbReference>
<dbReference type="InterPro" id="IPR020422">
    <property type="entry name" value="TYR_PHOSPHATASE_DUAL_dom"/>
</dbReference>
<evidence type="ECO:0000256" key="1">
    <source>
        <dbReference type="ARBA" id="ARBA00004123"/>
    </source>
</evidence>
<proteinExistence type="inferred from homology"/>
<reference evidence="20" key="3">
    <citation type="submission" date="2025-09" db="UniProtKB">
        <authorList>
            <consortium name="Ensembl"/>
        </authorList>
    </citation>
    <scope>IDENTIFICATION</scope>
</reference>
<evidence type="ECO:0000313" key="20">
    <source>
        <dbReference type="Ensembl" id="ENSPFOP00000008739.2"/>
    </source>
</evidence>
<feature type="domain" description="Tyrosine specific protein phosphatases" evidence="19">
    <location>
        <begin position="275"/>
        <end position="333"/>
    </location>
</feature>
<feature type="domain" description="Tyrosine-protein phosphatase" evidence="18">
    <location>
        <begin position="1"/>
        <end position="148"/>
    </location>
</feature>
<feature type="domain" description="Tyrosine-protein phosphatase" evidence="18">
    <location>
        <begin position="204"/>
        <end position="354"/>
    </location>
</feature>
<dbReference type="PRINTS" id="PR01909">
    <property type="entry name" value="ADSPHPHTASEA"/>
</dbReference>
<dbReference type="InterPro" id="IPR000340">
    <property type="entry name" value="Dual-sp_phosphatase_cat-dom"/>
</dbReference>
<dbReference type="EC" id="3.1.3.16" evidence="5"/>
<evidence type="ECO:0000256" key="5">
    <source>
        <dbReference type="ARBA" id="ARBA00013081"/>
    </source>
</evidence>
<evidence type="ECO:0000256" key="3">
    <source>
        <dbReference type="ARBA" id="ARBA00008601"/>
    </source>
</evidence>